<evidence type="ECO:0000259" key="10">
    <source>
        <dbReference type="PROSITE" id="PS51828"/>
    </source>
</evidence>
<dbReference type="Ensembl" id="ENSORLT00020019535.1">
    <property type="protein sequence ID" value="ENSORLP00020029373.1"/>
    <property type="gene ID" value="ENSORLG00020013309.1"/>
</dbReference>
<dbReference type="Pfam" id="PF00354">
    <property type="entry name" value="Pentaxin"/>
    <property type="match status" value="1"/>
</dbReference>
<dbReference type="InterPro" id="IPR001759">
    <property type="entry name" value="PTX_dom"/>
</dbReference>
<dbReference type="InterPro" id="IPR013320">
    <property type="entry name" value="ConA-like_dom_sf"/>
</dbReference>
<dbReference type="GO" id="GO:0046872">
    <property type="term" value="F:metal ion binding"/>
    <property type="evidence" value="ECO:0007669"/>
    <property type="project" value="UniProtKB-KW"/>
</dbReference>
<dbReference type="SMART" id="SM00159">
    <property type="entry name" value="PTX"/>
    <property type="match status" value="1"/>
</dbReference>
<evidence type="ECO:0000256" key="6">
    <source>
        <dbReference type="ARBA" id="ARBA00023157"/>
    </source>
</evidence>
<keyword evidence="4" id="KW-0732">Signal</keyword>
<reference evidence="11 12" key="2">
    <citation type="submission" date="2017-04" db="EMBL/GenBank/DDBJ databases">
        <title>CpG methylation of centromeres and impact of large insertions on vertebrate speciation.</title>
        <authorList>
            <person name="Ichikawa K."/>
            <person name="Yoshimura J."/>
            <person name="Morishita S."/>
        </authorList>
    </citation>
    <scope>NUCLEOTIDE SEQUENCE</scope>
    <source>
        <strain evidence="11 12">HNI</strain>
    </source>
</reference>
<evidence type="ECO:0000256" key="9">
    <source>
        <dbReference type="RuleBase" id="RU362112"/>
    </source>
</evidence>
<dbReference type="PRINTS" id="PR00895">
    <property type="entry name" value="PENTAXIN"/>
</dbReference>
<evidence type="ECO:0000256" key="5">
    <source>
        <dbReference type="ARBA" id="ARBA00022837"/>
    </source>
</evidence>
<evidence type="ECO:0000313" key="12">
    <source>
        <dbReference type="Proteomes" id="UP000265180"/>
    </source>
</evidence>
<dbReference type="Gene3D" id="2.60.120.200">
    <property type="match status" value="1"/>
</dbReference>
<accession>A0A3P9M935</accession>
<keyword evidence="3 9" id="KW-0479">Metal-binding</keyword>
<keyword evidence="2" id="KW-0964">Secreted</keyword>
<evidence type="ECO:0000256" key="2">
    <source>
        <dbReference type="ARBA" id="ARBA00022525"/>
    </source>
</evidence>
<evidence type="ECO:0000256" key="8">
    <source>
        <dbReference type="PROSITE-ProRule" id="PRU01172"/>
    </source>
</evidence>
<comment type="subcellular location">
    <subcellularLocation>
        <location evidence="1 9">Secreted</location>
    </subcellularLocation>
</comment>
<sequence length="176" mass="19460">ALVDSPALGLYDPVLPTTVSTDASDYGLGAVLTQVHVDTEMCLGCGTYANQLQSPSTWDSATGLVQIWFDGKLSIRKYMISGAITQTAILLLGQEQDSHGGGFNINQSFVGMMSDVHMWNHTLSPCKIQNYMNKRSFTPGNVPNWKALNFQINVVLFQINYTFYFVTQCRSNCPTF</sequence>
<keyword evidence="6" id="KW-1015">Disulfide bond</keyword>
<protein>
    <recommendedName>
        <fullName evidence="9">Pentraxin family member</fullName>
    </recommendedName>
</protein>
<dbReference type="PANTHER" id="PTHR45869">
    <property type="entry name" value="C-REACTIVE PROTEIN-RELATED"/>
    <property type="match status" value="1"/>
</dbReference>
<comment type="caution">
    <text evidence="8">Lacks conserved residue(s) required for the propagation of feature annotation.</text>
</comment>
<evidence type="ECO:0000256" key="7">
    <source>
        <dbReference type="ARBA" id="ARBA00038102"/>
    </source>
</evidence>
<evidence type="ECO:0000256" key="3">
    <source>
        <dbReference type="ARBA" id="ARBA00022723"/>
    </source>
</evidence>
<evidence type="ECO:0000256" key="1">
    <source>
        <dbReference type="ARBA" id="ARBA00004613"/>
    </source>
</evidence>
<dbReference type="GO" id="GO:0005576">
    <property type="term" value="C:extracellular region"/>
    <property type="evidence" value="ECO:0007669"/>
    <property type="project" value="UniProtKB-SubCell"/>
</dbReference>
<reference evidence="11" key="4">
    <citation type="submission" date="2025-09" db="UniProtKB">
        <authorList>
            <consortium name="Ensembl"/>
        </authorList>
    </citation>
    <scope>IDENTIFICATION</scope>
    <source>
        <strain evidence="11">HNI</strain>
    </source>
</reference>
<dbReference type="PANTHER" id="PTHR45869:SF7">
    <property type="entry name" value="C-REACTIVE PROTEIN"/>
    <property type="match status" value="1"/>
</dbReference>
<dbReference type="InterPro" id="IPR043502">
    <property type="entry name" value="DNA/RNA_pol_sf"/>
</dbReference>
<dbReference type="SUPFAM" id="SSF49899">
    <property type="entry name" value="Concanavalin A-like lectins/glucanases"/>
    <property type="match status" value="1"/>
</dbReference>
<dbReference type="SUPFAM" id="SSF56672">
    <property type="entry name" value="DNA/RNA polymerases"/>
    <property type="match status" value="1"/>
</dbReference>
<reference evidence="11" key="3">
    <citation type="submission" date="2025-08" db="UniProtKB">
        <authorList>
            <consortium name="Ensembl"/>
        </authorList>
    </citation>
    <scope>IDENTIFICATION</scope>
    <source>
        <strain evidence="11">HNI</strain>
    </source>
</reference>
<dbReference type="PROSITE" id="PS51828">
    <property type="entry name" value="PTX_2"/>
    <property type="match status" value="1"/>
</dbReference>
<comment type="subunit">
    <text evidence="9">Homopentamer. Pentaxin (or pentraxin) have a discoid arrangement of 5 non-covalently bound subunits.</text>
</comment>
<comment type="cofactor">
    <cofactor evidence="9">
        <name>Ca(2+)</name>
        <dbReference type="ChEBI" id="CHEBI:29108"/>
    </cofactor>
    <text evidence="9">Binds 2 calcium ions per subunit.</text>
</comment>
<organism evidence="11 12">
    <name type="scientific">Oryzias latipes</name>
    <name type="common">Japanese rice fish</name>
    <name type="synonym">Japanese killifish</name>
    <dbReference type="NCBI Taxonomy" id="8090"/>
    <lineage>
        <taxon>Eukaryota</taxon>
        <taxon>Metazoa</taxon>
        <taxon>Chordata</taxon>
        <taxon>Craniata</taxon>
        <taxon>Vertebrata</taxon>
        <taxon>Euteleostomi</taxon>
        <taxon>Actinopterygii</taxon>
        <taxon>Neopterygii</taxon>
        <taxon>Teleostei</taxon>
        <taxon>Neoteleostei</taxon>
        <taxon>Acanthomorphata</taxon>
        <taxon>Ovalentaria</taxon>
        <taxon>Atherinomorphae</taxon>
        <taxon>Beloniformes</taxon>
        <taxon>Adrianichthyidae</taxon>
        <taxon>Oryziinae</taxon>
        <taxon>Oryzias</taxon>
    </lineage>
</organism>
<name>A0A3P9M935_ORYLA</name>
<feature type="domain" description="Pentraxin (PTX)" evidence="10">
    <location>
        <begin position="1"/>
        <end position="165"/>
    </location>
</feature>
<dbReference type="InterPro" id="IPR051005">
    <property type="entry name" value="Pentraxin_domain"/>
</dbReference>
<dbReference type="AlphaFoldDB" id="A0A3P9M935"/>
<evidence type="ECO:0000256" key="4">
    <source>
        <dbReference type="ARBA" id="ARBA00022729"/>
    </source>
</evidence>
<keyword evidence="5 9" id="KW-0106">Calcium</keyword>
<reference key="1">
    <citation type="journal article" date="2007" name="Nature">
        <title>The medaka draft genome and insights into vertebrate genome evolution.</title>
        <authorList>
            <person name="Kasahara M."/>
            <person name="Naruse K."/>
            <person name="Sasaki S."/>
            <person name="Nakatani Y."/>
            <person name="Qu W."/>
            <person name="Ahsan B."/>
            <person name="Yamada T."/>
            <person name="Nagayasu Y."/>
            <person name="Doi K."/>
            <person name="Kasai Y."/>
            <person name="Jindo T."/>
            <person name="Kobayashi D."/>
            <person name="Shimada A."/>
            <person name="Toyoda A."/>
            <person name="Kuroki Y."/>
            <person name="Fujiyama A."/>
            <person name="Sasaki T."/>
            <person name="Shimizu A."/>
            <person name="Asakawa S."/>
            <person name="Shimizu N."/>
            <person name="Hashimoto S."/>
            <person name="Yang J."/>
            <person name="Lee Y."/>
            <person name="Matsushima K."/>
            <person name="Sugano S."/>
            <person name="Sakaizumi M."/>
            <person name="Narita T."/>
            <person name="Ohishi K."/>
            <person name="Haga S."/>
            <person name="Ohta F."/>
            <person name="Nomoto H."/>
            <person name="Nogata K."/>
            <person name="Morishita T."/>
            <person name="Endo T."/>
            <person name="Shin-I T."/>
            <person name="Takeda H."/>
            <person name="Morishita S."/>
            <person name="Kohara Y."/>
        </authorList>
    </citation>
    <scope>NUCLEOTIDE SEQUENCE [LARGE SCALE GENOMIC DNA]</scope>
    <source>
        <strain>Hd-rR</strain>
    </source>
</reference>
<dbReference type="Proteomes" id="UP000265180">
    <property type="component" value="Chromosome 16"/>
</dbReference>
<evidence type="ECO:0000313" key="11">
    <source>
        <dbReference type="Ensembl" id="ENSORLP00020029373.1"/>
    </source>
</evidence>
<comment type="similarity">
    <text evidence="7 9">Belongs to the pentraxin family.</text>
</comment>
<proteinExistence type="inferred from homology"/>